<evidence type="ECO:0000313" key="8">
    <source>
        <dbReference type="EMBL" id="GHO43547.1"/>
    </source>
</evidence>
<evidence type="ECO:0000313" key="9">
    <source>
        <dbReference type="Proteomes" id="UP000612362"/>
    </source>
</evidence>
<keyword evidence="3 6" id="KW-1133">Transmembrane helix</keyword>
<dbReference type="GO" id="GO:0016020">
    <property type="term" value="C:membrane"/>
    <property type="evidence" value="ECO:0007669"/>
    <property type="project" value="UniProtKB-SubCell"/>
</dbReference>
<feature type="transmembrane region" description="Helical" evidence="6">
    <location>
        <begin position="245"/>
        <end position="265"/>
    </location>
</feature>
<proteinExistence type="predicted"/>
<gene>
    <name evidence="8" type="ORF">KSX_17100</name>
</gene>
<evidence type="ECO:0000256" key="2">
    <source>
        <dbReference type="ARBA" id="ARBA00022692"/>
    </source>
</evidence>
<evidence type="ECO:0000256" key="3">
    <source>
        <dbReference type="ARBA" id="ARBA00022989"/>
    </source>
</evidence>
<sequence>MDTTQKGRHKQMYQESGDNRQPGEYSAAPQVEPTYTEYAGYGEVGGYTPLPSNSTYQYSSAGQFPTPISSYPSFSTASGNDVEPPATPLSIREGLRQLPSQWWKTIWKPSQTKFLEEKGKASWGLLWIVILTTSVIYGVLQFVQPYIPGSLLNLTSWLSQSSMRYQTPTTSSITELNATIHQIQQWSGIFTGIAFLIGEGIYFLFAKMFKGRGTFLQQVYTNMLYTLPTQLLLGIIFTLPIIGGVLGYLLSMFVGIYLYILRIFSTQAVHRLSIGKALGVVLLPLALWTVLGFVLGFVIVIIIIMNMPMLNN</sequence>
<evidence type="ECO:0000256" key="1">
    <source>
        <dbReference type="ARBA" id="ARBA00004141"/>
    </source>
</evidence>
<accession>A0A8J3HT81</accession>
<keyword evidence="4 6" id="KW-0472">Membrane</keyword>
<dbReference type="RefSeq" id="WP_220193015.1">
    <property type="nucleotide sequence ID" value="NZ_BNJF01000001.1"/>
</dbReference>
<feature type="transmembrane region" description="Helical" evidence="6">
    <location>
        <begin position="277"/>
        <end position="305"/>
    </location>
</feature>
<evidence type="ECO:0000256" key="6">
    <source>
        <dbReference type="SAM" id="Phobius"/>
    </source>
</evidence>
<dbReference type="Pfam" id="PF04893">
    <property type="entry name" value="Yip1"/>
    <property type="match status" value="1"/>
</dbReference>
<comment type="caution">
    <text evidence="8">The sequence shown here is derived from an EMBL/GenBank/DDBJ whole genome shotgun (WGS) entry which is preliminary data.</text>
</comment>
<feature type="compositionally biased region" description="Basic residues" evidence="5">
    <location>
        <begin position="1"/>
        <end position="11"/>
    </location>
</feature>
<feature type="domain" description="Yip1" evidence="7">
    <location>
        <begin position="119"/>
        <end position="295"/>
    </location>
</feature>
<dbReference type="Proteomes" id="UP000612362">
    <property type="component" value="Unassembled WGS sequence"/>
</dbReference>
<feature type="transmembrane region" description="Helical" evidence="6">
    <location>
        <begin position="123"/>
        <end position="143"/>
    </location>
</feature>
<protein>
    <recommendedName>
        <fullName evidence="7">Yip1 domain-containing protein</fullName>
    </recommendedName>
</protein>
<evidence type="ECO:0000259" key="7">
    <source>
        <dbReference type="Pfam" id="PF04893"/>
    </source>
</evidence>
<evidence type="ECO:0000256" key="5">
    <source>
        <dbReference type="SAM" id="MobiDB-lite"/>
    </source>
</evidence>
<keyword evidence="9" id="KW-1185">Reference proteome</keyword>
<evidence type="ECO:0000256" key="4">
    <source>
        <dbReference type="ARBA" id="ARBA00023136"/>
    </source>
</evidence>
<keyword evidence="2 6" id="KW-0812">Transmembrane</keyword>
<feature type="region of interest" description="Disordered" evidence="5">
    <location>
        <begin position="1"/>
        <end position="32"/>
    </location>
</feature>
<reference evidence="8" key="1">
    <citation type="submission" date="2020-10" db="EMBL/GenBank/DDBJ databases">
        <title>Taxonomic study of unclassified bacteria belonging to the class Ktedonobacteria.</title>
        <authorList>
            <person name="Yabe S."/>
            <person name="Wang C.M."/>
            <person name="Zheng Y."/>
            <person name="Sakai Y."/>
            <person name="Cavaletti L."/>
            <person name="Monciardini P."/>
            <person name="Donadio S."/>
        </authorList>
    </citation>
    <scope>NUCLEOTIDE SEQUENCE</scope>
    <source>
        <strain evidence="8">SOSP1-1</strain>
    </source>
</reference>
<name>A0A8J3HT81_9CHLR</name>
<dbReference type="AlphaFoldDB" id="A0A8J3HT81"/>
<comment type="subcellular location">
    <subcellularLocation>
        <location evidence="1">Membrane</location>
        <topology evidence="1">Multi-pass membrane protein</topology>
    </subcellularLocation>
</comment>
<dbReference type="EMBL" id="BNJF01000001">
    <property type="protein sequence ID" value="GHO43547.1"/>
    <property type="molecule type" value="Genomic_DNA"/>
</dbReference>
<feature type="transmembrane region" description="Helical" evidence="6">
    <location>
        <begin position="186"/>
        <end position="207"/>
    </location>
</feature>
<dbReference type="InterPro" id="IPR006977">
    <property type="entry name" value="Yip1_dom"/>
</dbReference>
<organism evidence="8 9">
    <name type="scientific">Ktedonospora formicarum</name>
    <dbReference type="NCBI Taxonomy" id="2778364"/>
    <lineage>
        <taxon>Bacteria</taxon>
        <taxon>Bacillati</taxon>
        <taxon>Chloroflexota</taxon>
        <taxon>Ktedonobacteria</taxon>
        <taxon>Ktedonobacterales</taxon>
        <taxon>Ktedonobacteraceae</taxon>
        <taxon>Ktedonospora</taxon>
    </lineage>
</organism>